<dbReference type="Proteomes" id="UP000043699">
    <property type="component" value="Unassembled WGS sequence"/>
</dbReference>
<evidence type="ECO:0000313" key="3">
    <source>
        <dbReference type="Proteomes" id="UP000043699"/>
    </source>
</evidence>
<protein>
    <submittedName>
        <fullName evidence="2">Uncharacterized protein</fullName>
    </submittedName>
</protein>
<dbReference type="EMBL" id="CCXS01000001">
    <property type="protein sequence ID" value="CEG23873.1"/>
    <property type="molecule type" value="Genomic_DNA"/>
</dbReference>
<dbReference type="RefSeq" id="WP_199876628.1">
    <property type="nucleotide sequence ID" value="NZ_CCXS01000001.1"/>
</dbReference>
<keyword evidence="1" id="KW-1133">Transmembrane helix</keyword>
<sequence length="55" mass="6239">MDLLMMGTILGLGFLFLIGFEMNKKAKVKLAEIELKRDQVALEKKKLELGLRSDT</sequence>
<dbReference type="STRING" id="1499687.BN1080_02880"/>
<name>A0A098ENK6_9BACL</name>
<proteinExistence type="predicted"/>
<evidence type="ECO:0000256" key="1">
    <source>
        <dbReference type="SAM" id="Phobius"/>
    </source>
</evidence>
<keyword evidence="1" id="KW-0472">Membrane</keyword>
<organism evidence="2 3">
    <name type="scientific">Planococcus massiliensis</name>
    <dbReference type="NCBI Taxonomy" id="1499687"/>
    <lineage>
        <taxon>Bacteria</taxon>
        <taxon>Bacillati</taxon>
        <taxon>Bacillota</taxon>
        <taxon>Bacilli</taxon>
        <taxon>Bacillales</taxon>
        <taxon>Caryophanaceae</taxon>
        <taxon>Planococcus</taxon>
    </lineage>
</organism>
<keyword evidence="3" id="KW-1185">Reference proteome</keyword>
<accession>A0A098ENK6</accession>
<keyword evidence="1" id="KW-0812">Transmembrane</keyword>
<gene>
    <name evidence="2" type="ORF">BN1080_02880</name>
</gene>
<reference evidence="2 3" key="1">
    <citation type="submission" date="2014-09" db="EMBL/GenBank/DDBJ databases">
        <authorList>
            <person name="Urmite Genomes Urmite Genomes"/>
        </authorList>
    </citation>
    <scope>NUCLEOTIDE SEQUENCE [LARGE SCALE GENOMIC DNA]</scope>
    <source>
        <strain evidence="2 3">ES2</strain>
    </source>
</reference>
<dbReference type="AlphaFoldDB" id="A0A098ENK6"/>
<feature type="transmembrane region" description="Helical" evidence="1">
    <location>
        <begin position="6"/>
        <end position="23"/>
    </location>
</feature>
<evidence type="ECO:0000313" key="2">
    <source>
        <dbReference type="EMBL" id="CEG23873.1"/>
    </source>
</evidence>